<feature type="region of interest" description="Disordered" evidence="1">
    <location>
        <begin position="78"/>
        <end position="97"/>
    </location>
</feature>
<evidence type="ECO:0000256" key="1">
    <source>
        <dbReference type="SAM" id="MobiDB-lite"/>
    </source>
</evidence>
<reference evidence="2 3" key="1">
    <citation type="journal article" date="2019" name="Sci. Rep.">
        <title>Orb-weaving spider Araneus ventricosus genome elucidates the spidroin gene catalogue.</title>
        <authorList>
            <person name="Kono N."/>
            <person name="Nakamura H."/>
            <person name="Ohtoshi R."/>
            <person name="Moran D.A.P."/>
            <person name="Shinohara A."/>
            <person name="Yoshida Y."/>
            <person name="Fujiwara M."/>
            <person name="Mori M."/>
            <person name="Tomita M."/>
            <person name="Arakawa K."/>
        </authorList>
    </citation>
    <scope>NUCLEOTIDE SEQUENCE [LARGE SCALE GENOMIC DNA]</scope>
</reference>
<organism evidence="2 3">
    <name type="scientific">Araneus ventricosus</name>
    <name type="common">Orbweaver spider</name>
    <name type="synonym">Epeira ventricosa</name>
    <dbReference type="NCBI Taxonomy" id="182803"/>
    <lineage>
        <taxon>Eukaryota</taxon>
        <taxon>Metazoa</taxon>
        <taxon>Ecdysozoa</taxon>
        <taxon>Arthropoda</taxon>
        <taxon>Chelicerata</taxon>
        <taxon>Arachnida</taxon>
        <taxon>Araneae</taxon>
        <taxon>Araneomorphae</taxon>
        <taxon>Entelegynae</taxon>
        <taxon>Araneoidea</taxon>
        <taxon>Araneidae</taxon>
        <taxon>Araneus</taxon>
    </lineage>
</organism>
<comment type="caution">
    <text evidence="2">The sequence shown here is derived from an EMBL/GenBank/DDBJ whole genome shotgun (WGS) entry which is preliminary data.</text>
</comment>
<sequence length="112" mass="13338">MASPQEEAQVVAWFIEFKSETQVHSKFRNTYNRSQPSRPIIYEWHERFMTAGSVLRKPKSARHSRSFDDVKRIQESFRRSPRKSIRSTAQHLRRPRSTVHDVVHKEFKALCV</sequence>
<accession>A0A4Y2EXN6</accession>
<dbReference type="Proteomes" id="UP000499080">
    <property type="component" value="Unassembled WGS sequence"/>
</dbReference>
<dbReference type="OrthoDB" id="6611281at2759"/>
<keyword evidence="3" id="KW-1185">Reference proteome</keyword>
<dbReference type="AlphaFoldDB" id="A0A4Y2EXN6"/>
<evidence type="ECO:0000313" key="2">
    <source>
        <dbReference type="EMBL" id="GBM32665.1"/>
    </source>
</evidence>
<gene>
    <name evidence="2" type="ORF">AVEN_89657_1</name>
</gene>
<name>A0A4Y2EXN6_ARAVE</name>
<feature type="compositionally biased region" description="Basic residues" evidence="1">
    <location>
        <begin position="79"/>
        <end position="97"/>
    </location>
</feature>
<evidence type="ECO:0000313" key="3">
    <source>
        <dbReference type="Proteomes" id="UP000499080"/>
    </source>
</evidence>
<dbReference type="EMBL" id="BGPR01000714">
    <property type="protein sequence ID" value="GBM32665.1"/>
    <property type="molecule type" value="Genomic_DNA"/>
</dbReference>
<protein>
    <submittedName>
        <fullName evidence="2">Uncharacterized protein</fullName>
    </submittedName>
</protein>
<proteinExistence type="predicted"/>